<evidence type="ECO:0000259" key="1">
    <source>
        <dbReference type="Pfam" id="PF26340"/>
    </source>
</evidence>
<organism evidence="2 3">
    <name type="scientific">Desulfocucumis palustris</name>
    <dbReference type="NCBI Taxonomy" id="1898651"/>
    <lineage>
        <taxon>Bacteria</taxon>
        <taxon>Bacillati</taxon>
        <taxon>Bacillota</taxon>
        <taxon>Clostridia</taxon>
        <taxon>Eubacteriales</taxon>
        <taxon>Desulfocucumaceae</taxon>
        <taxon>Desulfocucumis</taxon>
    </lineage>
</organism>
<proteinExistence type="predicted"/>
<name>A0A2L2XCE9_9FIRM</name>
<accession>A0A2L2XCE9</accession>
<protein>
    <recommendedName>
        <fullName evidence="1">ScoMcrA-like DNA sulfur-binding domain-containing protein</fullName>
    </recommendedName>
</protein>
<dbReference type="EMBL" id="BFAV01000112">
    <property type="protein sequence ID" value="GBF33674.1"/>
    <property type="molecule type" value="Genomic_DNA"/>
</dbReference>
<dbReference type="Pfam" id="PF26340">
    <property type="entry name" value="DNA-SBD_ScoMcrA"/>
    <property type="match status" value="1"/>
</dbReference>
<sequence>MIAYSEVKENLKHLLMEFGPPRRSYVSRYPFLRLSNDGSWEITGKNKIDTKRDWSDNILLVNDTHGGFTEEVYSLLSKDRRLIREFANIILEQNFPETMHEDILNEVGLDLDLAGKPSRNPQFRERILMAYEYKCASAALM</sequence>
<gene>
    <name evidence="2" type="ORF">DCCM_2780</name>
</gene>
<dbReference type="InterPro" id="IPR058813">
    <property type="entry name" value="DNA-SBD_ScoMcrA"/>
</dbReference>
<keyword evidence="3" id="KW-1185">Reference proteome</keyword>
<dbReference type="Proteomes" id="UP000239549">
    <property type="component" value="Unassembled WGS sequence"/>
</dbReference>
<dbReference type="AlphaFoldDB" id="A0A2L2XCE9"/>
<feature type="domain" description="ScoMcrA-like DNA sulfur-binding" evidence="1">
    <location>
        <begin position="1"/>
        <end position="110"/>
    </location>
</feature>
<comment type="caution">
    <text evidence="2">The sequence shown here is derived from an EMBL/GenBank/DDBJ whole genome shotgun (WGS) entry which is preliminary data.</text>
</comment>
<evidence type="ECO:0000313" key="2">
    <source>
        <dbReference type="EMBL" id="GBF33674.1"/>
    </source>
</evidence>
<evidence type="ECO:0000313" key="3">
    <source>
        <dbReference type="Proteomes" id="UP000239549"/>
    </source>
</evidence>
<reference evidence="3" key="1">
    <citation type="submission" date="2018-02" db="EMBL/GenBank/DDBJ databases">
        <title>Genome sequence of Desulfocucumis palustris strain NAW-5.</title>
        <authorList>
            <person name="Watanabe M."/>
            <person name="Kojima H."/>
            <person name="Fukui M."/>
        </authorList>
    </citation>
    <scope>NUCLEOTIDE SEQUENCE [LARGE SCALE GENOMIC DNA]</scope>
    <source>
        <strain evidence="3">NAW-5</strain>
    </source>
</reference>